<proteinExistence type="predicted"/>
<protein>
    <submittedName>
        <fullName evidence="1">Uncharacterized protein</fullName>
    </submittedName>
</protein>
<reference evidence="1 2" key="1">
    <citation type="journal article" date="2014" name="Nature">
        <title>The genome of the recently domesticated crop plant sugar beet (Beta vulgaris).</title>
        <authorList>
            <person name="Dohm J.C."/>
            <person name="Minoche A.E."/>
            <person name="Holtgrawe D."/>
            <person name="Capella-Gutierrez S."/>
            <person name="Zakrzewski F."/>
            <person name="Tafer H."/>
            <person name="Rupp O."/>
            <person name="Sorensen T.R."/>
            <person name="Stracke R."/>
            <person name="Reinhardt R."/>
            <person name="Goesmann A."/>
            <person name="Kraft T."/>
            <person name="Schulz B."/>
            <person name="Stadler P.F."/>
            <person name="Schmidt T."/>
            <person name="Gabaldon T."/>
            <person name="Lehrach H."/>
            <person name="Weisshaar B."/>
            <person name="Himmelbauer H."/>
        </authorList>
    </citation>
    <scope>NUCLEOTIDE SEQUENCE [LARGE SCALE GENOMIC DNA]</scope>
    <source>
        <tissue evidence="1">Taproot</tissue>
    </source>
</reference>
<gene>
    <name evidence="1" type="ORF">BVRB_020320</name>
</gene>
<dbReference type="EMBL" id="KQ092633">
    <property type="protein sequence ID" value="KMS94547.1"/>
    <property type="molecule type" value="Genomic_DNA"/>
</dbReference>
<dbReference type="Gramene" id="KMS94547">
    <property type="protein sequence ID" value="KMS94547"/>
    <property type="gene ID" value="BVRB_020320"/>
</dbReference>
<evidence type="ECO:0000313" key="2">
    <source>
        <dbReference type="Proteomes" id="UP000035740"/>
    </source>
</evidence>
<organism evidence="1 2">
    <name type="scientific">Beta vulgaris subsp. vulgaris</name>
    <name type="common">Beet</name>
    <dbReference type="NCBI Taxonomy" id="3555"/>
    <lineage>
        <taxon>Eukaryota</taxon>
        <taxon>Viridiplantae</taxon>
        <taxon>Streptophyta</taxon>
        <taxon>Embryophyta</taxon>
        <taxon>Tracheophyta</taxon>
        <taxon>Spermatophyta</taxon>
        <taxon>Magnoliopsida</taxon>
        <taxon>eudicotyledons</taxon>
        <taxon>Gunneridae</taxon>
        <taxon>Pentapetalae</taxon>
        <taxon>Caryophyllales</taxon>
        <taxon>Chenopodiaceae</taxon>
        <taxon>Betoideae</taxon>
        <taxon>Beta</taxon>
    </lineage>
</organism>
<dbReference type="AlphaFoldDB" id="A0A0J8B3Y3"/>
<name>A0A0J8B3Y3_BETVV</name>
<keyword evidence="2" id="KW-1185">Reference proteome</keyword>
<evidence type="ECO:0000313" key="1">
    <source>
        <dbReference type="EMBL" id="KMS94547.1"/>
    </source>
</evidence>
<accession>A0A0J8B3Y3</accession>
<sequence length="90" mass="10517">MSCFLAEICIRQAKFCFDSMHEIQFHSLWKDILSATIAYGPDMKSCALYWEYHINCFVHDYPGDHRIDLILVYNNLLVLFVEIAGTVIVR</sequence>
<dbReference type="Proteomes" id="UP000035740">
    <property type="component" value="Unassembled WGS sequence"/>
</dbReference>